<feature type="non-terminal residue" evidence="2">
    <location>
        <position position="83"/>
    </location>
</feature>
<keyword evidence="1" id="KW-1133">Transmembrane helix</keyword>
<protein>
    <submittedName>
        <fullName evidence="2">Uncharacterized protein</fullName>
    </submittedName>
</protein>
<gene>
    <name evidence="2" type="ORF">EAG_11499</name>
</gene>
<proteinExistence type="predicted"/>
<feature type="transmembrane region" description="Helical" evidence="1">
    <location>
        <begin position="7"/>
        <end position="25"/>
    </location>
</feature>
<name>E2A2P6_CAMFO</name>
<organism evidence="3">
    <name type="scientific">Camponotus floridanus</name>
    <name type="common">Florida carpenter ant</name>
    <dbReference type="NCBI Taxonomy" id="104421"/>
    <lineage>
        <taxon>Eukaryota</taxon>
        <taxon>Metazoa</taxon>
        <taxon>Ecdysozoa</taxon>
        <taxon>Arthropoda</taxon>
        <taxon>Hexapoda</taxon>
        <taxon>Insecta</taxon>
        <taxon>Pterygota</taxon>
        <taxon>Neoptera</taxon>
        <taxon>Endopterygota</taxon>
        <taxon>Hymenoptera</taxon>
        <taxon>Apocrita</taxon>
        <taxon>Aculeata</taxon>
        <taxon>Formicoidea</taxon>
        <taxon>Formicidae</taxon>
        <taxon>Formicinae</taxon>
        <taxon>Camponotus</taxon>
    </lineage>
</organism>
<sequence>LKLYLRLFIMLFIIIAIIWIIITVYEFWLFDDITMLYIIRSTFVLDTIKDIVMFIIFVCKKTIMGQLLKRFCQNCKCFSKTST</sequence>
<evidence type="ECO:0000313" key="3">
    <source>
        <dbReference type="Proteomes" id="UP000000311"/>
    </source>
</evidence>
<keyword evidence="1" id="KW-0472">Membrane</keyword>
<evidence type="ECO:0000313" key="2">
    <source>
        <dbReference type="EMBL" id="EFN72293.1"/>
    </source>
</evidence>
<dbReference type="OrthoDB" id="6134459at2759"/>
<feature type="transmembrane region" description="Helical" evidence="1">
    <location>
        <begin position="37"/>
        <end position="59"/>
    </location>
</feature>
<keyword evidence="1" id="KW-0812">Transmembrane</keyword>
<keyword evidence="3" id="KW-1185">Reference proteome</keyword>
<dbReference type="Proteomes" id="UP000000311">
    <property type="component" value="Unassembled WGS sequence"/>
</dbReference>
<evidence type="ECO:0000256" key="1">
    <source>
        <dbReference type="SAM" id="Phobius"/>
    </source>
</evidence>
<feature type="non-terminal residue" evidence="2">
    <location>
        <position position="1"/>
    </location>
</feature>
<dbReference type="InParanoid" id="E2A2P6"/>
<dbReference type="AlphaFoldDB" id="E2A2P6"/>
<accession>E2A2P6</accession>
<reference evidence="2 3" key="1">
    <citation type="journal article" date="2010" name="Science">
        <title>Genomic comparison of the ants Camponotus floridanus and Harpegnathos saltator.</title>
        <authorList>
            <person name="Bonasio R."/>
            <person name="Zhang G."/>
            <person name="Ye C."/>
            <person name="Mutti N.S."/>
            <person name="Fang X."/>
            <person name="Qin N."/>
            <person name="Donahue G."/>
            <person name="Yang P."/>
            <person name="Li Q."/>
            <person name="Li C."/>
            <person name="Zhang P."/>
            <person name="Huang Z."/>
            <person name="Berger S.L."/>
            <person name="Reinberg D."/>
            <person name="Wang J."/>
            <person name="Liebig J."/>
        </authorList>
    </citation>
    <scope>NUCLEOTIDE SEQUENCE [LARGE SCALE GENOMIC DNA]</scope>
    <source>
        <strain evidence="3">C129</strain>
    </source>
</reference>
<dbReference type="EMBL" id="GL436187">
    <property type="protein sequence ID" value="EFN72293.1"/>
    <property type="molecule type" value="Genomic_DNA"/>
</dbReference>